<feature type="compositionally biased region" description="Low complexity" evidence="1">
    <location>
        <begin position="158"/>
        <end position="176"/>
    </location>
</feature>
<dbReference type="STRING" id="333673.A0A3M0INL7"/>
<feature type="region of interest" description="Disordered" evidence="1">
    <location>
        <begin position="1"/>
        <end position="67"/>
    </location>
</feature>
<reference evidence="2 3" key="1">
    <citation type="submission" date="2018-07" db="EMBL/GenBank/DDBJ databases">
        <title>A high quality draft genome assembly of the barn swallow (H. rustica rustica).</title>
        <authorList>
            <person name="Formenti G."/>
            <person name="Chiara M."/>
            <person name="Poveda L."/>
            <person name="Francoijs K.-J."/>
            <person name="Bonisoli-Alquati A."/>
            <person name="Canova L."/>
            <person name="Gianfranceschi L."/>
            <person name="Horner D.S."/>
            <person name="Saino N."/>
        </authorList>
    </citation>
    <scope>NUCLEOTIDE SEQUENCE [LARGE SCALE GENOMIC DNA]</scope>
    <source>
        <strain evidence="2">Chelidonia</strain>
        <tissue evidence="2">Blood</tissue>
    </source>
</reference>
<evidence type="ECO:0000256" key="1">
    <source>
        <dbReference type="SAM" id="MobiDB-lite"/>
    </source>
</evidence>
<dbReference type="EMBL" id="QRBI01000251">
    <property type="protein sequence ID" value="RMB90384.1"/>
    <property type="molecule type" value="Genomic_DNA"/>
</dbReference>
<keyword evidence="3" id="KW-1185">Reference proteome</keyword>
<comment type="caution">
    <text evidence="2">The sequence shown here is derived from an EMBL/GenBank/DDBJ whole genome shotgun (WGS) entry which is preliminary data.</text>
</comment>
<feature type="compositionally biased region" description="Polar residues" evidence="1">
    <location>
        <begin position="21"/>
        <end position="36"/>
    </location>
</feature>
<organism evidence="2 3">
    <name type="scientific">Hirundo rustica rustica</name>
    <dbReference type="NCBI Taxonomy" id="333673"/>
    <lineage>
        <taxon>Eukaryota</taxon>
        <taxon>Metazoa</taxon>
        <taxon>Chordata</taxon>
        <taxon>Craniata</taxon>
        <taxon>Vertebrata</taxon>
        <taxon>Euteleostomi</taxon>
        <taxon>Archelosauria</taxon>
        <taxon>Archosauria</taxon>
        <taxon>Dinosauria</taxon>
        <taxon>Saurischia</taxon>
        <taxon>Theropoda</taxon>
        <taxon>Coelurosauria</taxon>
        <taxon>Aves</taxon>
        <taxon>Neognathae</taxon>
        <taxon>Neoaves</taxon>
        <taxon>Telluraves</taxon>
        <taxon>Australaves</taxon>
        <taxon>Passeriformes</taxon>
        <taxon>Sylvioidea</taxon>
        <taxon>Hirundinidae</taxon>
        <taxon>Hirundo</taxon>
    </lineage>
</organism>
<dbReference type="AlphaFoldDB" id="A0A3M0INL7"/>
<proteinExistence type="predicted"/>
<evidence type="ECO:0000313" key="2">
    <source>
        <dbReference type="EMBL" id="RMB90384.1"/>
    </source>
</evidence>
<feature type="compositionally biased region" description="Polar residues" evidence="1">
    <location>
        <begin position="1"/>
        <end position="12"/>
    </location>
</feature>
<evidence type="ECO:0000313" key="3">
    <source>
        <dbReference type="Proteomes" id="UP000269221"/>
    </source>
</evidence>
<name>A0A3M0INL7_HIRRU</name>
<feature type="region of interest" description="Disordered" evidence="1">
    <location>
        <begin position="130"/>
        <end position="184"/>
    </location>
</feature>
<accession>A0A3M0INL7</accession>
<dbReference type="Proteomes" id="UP000269221">
    <property type="component" value="Unassembled WGS sequence"/>
</dbReference>
<sequence>MAMTPGTLQVVATSPGIPQVTPGNLGTPQVMATTPGTPQPRGLGTLQAQPQGLEPPRVGSGVPDVQGTLQAAPGAVVPEEGTLPPELRDLELLPGGQDMLELLQSLEGLEPASGSLGALEEAELVSNVGETSEERFQLSPGSAALLDRHDPFLPQPEDSALPSAPSLFSSADFPPLCLDASDFQ</sequence>
<protein>
    <submittedName>
        <fullName evidence="2">Uncharacterized protein</fullName>
    </submittedName>
</protein>
<gene>
    <name evidence="2" type="ORF">DUI87_33270</name>
</gene>